<dbReference type="Pfam" id="PF00588">
    <property type="entry name" value="SpoU_methylase"/>
    <property type="match status" value="1"/>
</dbReference>
<dbReference type="InterPro" id="IPR004441">
    <property type="entry name" value="rRNA_MeTrfase_TrmH"/>
</dbReference>
<gene>
    <name evidence="6" type="ORF">CLV35_0388</name>
</gene>
<dbReference type="GO" id="GO:0005829">
    <property type="term" value="C:cytosol"/>
    <property type="evidence" value="ECO:0007669"/>
    <property type="project" value="TreeGrafter"/>
</dbReference>
<dbReference type="Proteomes" id="UP000281955">
    <property type="component" value="Unassembled WGS sequence"/>
</dbReference>
<dbReference type="PANTHER" id="PTHR46429">
    <property type="entry name" value="23S RRNA (GUANOSINE-2'-O-)-METHYLTRANSFERASE RLMB"/>
    <property type="match status" value="1"/>
</dbReference>
<evidence type="ECO:0000259" key="5">
    <source>
        <dbReference type="SMART" id="SM00967"/>
    </source>
</evidence>
<dbReference type="GO" id="GO:0003723">
    <property type="term" value="F:RNA binding"/>
    <property type="evidence" value="ECO:0007669"/>
    <property type="project" value="InterPro"/>
</dbReference>
<keyword evidence="7" id="KW-1185">Reference proteome</keyword>
<dbReference type="Gene3D" id="3.30.1330.30">
    <property type="match status" value="1"/>
</dbReference>
<dbReference type="InterPro" id="IPR013123">
    <property type="entry name" value="SpoU_subst-bd"/>
</dbReference>
<feature type="domain" description="RNA 2-O ribose methyltransferase substrate binding" evidence="5">
    <location>
        <begin position="82"/>
        <end position="158"/>
    </location>
</feature>
<dbReference type="GO" id="GO:0006396">
    <property type="term" value="P:RNA processing"/>
    <property type="evidence" value="ECO:0007669"/>
    <property type="project" value="InterPro"/>
</dbReference>
<dbReference type="FunFam" id="3.30.1330.30:FF:000024">
    <property type="entry name" value="Putative tRNA/rRNA methyltransferase"/>
    <property type="match status" value="1"/>
</dbReference>
<dbReference type="InterPro" id="IPR001537">
    <property type="entry name" value="SpoU_MeTrfase"/>
</dbReference>
<keyword evidence="2 6" id="KW-0489">Methyltransferase</keyword>
<accession>A0A420XT79</accession>
<protein>
    <submittedName>
        <fullName evidence="6">23S rRNA (Guanosine2251-2'-O)-methyltransferase</fullName>
    </submittedName>
</protein>
<dbReference type="PANTHER" id="PTHR46429:SF1">
    <property type="entry name" value="23S RRNA (GUANOSINE-2'-O-)-METHYLTRANSFERASE RLMB"/>
    <property type="match status" value="1"/>
</dbReference>
<feature type="compositionally biased region" description="Low complexity" evidence="4">
    <location>
        <begin position="51"/>
        <end position="69"/>
    </location>
</feature>
<dbReference type="GO" id="GO:0008173">
    <property type="term" value="F:RNA methyltransferase activity"/>
    <property type="evidence" value="ECO:0007669"/>
    <property type="project" value="InterPro"/>
</dbReference>
<feature type="compositionally biased region" description="Basic and acidic residues" evidence="4">
    <location>
        <begin position="1"/>
        <end position="17"/>
    </location>
</feature>
<dbReference type="EMBL" id="RBWV01000009">
    <property type="protein sequence ID" value="RKS79970.1"/>
    <property type="molecule type" value="Genomic_DNA"/>
</dbReference>
<dbReference type="InParanoid" id="A0A420XT79"/>
<dbReference type="NCBIfam" id="TIGR00186">
    <property type="entry name" value="rRNA_methyl_3"/>
    <property type="match status" value="1"/>
</dbReference>
<dbReference type="AlphaFoldDB" id="A0A420XT79"/>
<dbReference type="Pfam" id="PF08032">
    <property type="entry name" value="SpoU_sub_bind"/>
    <property type="match status" value="1"/>
</dbReference>
<dbReference type="InterPro" id="IPR029026">
    <property type="entry name" value="tRNA_m1G_MTases_N"/>
</dbReference>
<feature type="region of interest" description="Disordered" evidence="4">
    <location>
        <begin position="1"/>
        <end position="82"/>
    </location>
</feature>
<dbReference type="InterPro" id="IPR029028">
    <property type="entry name" value="Alpha/beta_knot_MTases"/>
</dbReference>
<dbReference type="SUPFAM" id="SSF75217">
    <property type="entry name" value="alpha/beta knot"/>
    <property type="match status" value="1"/>
</dbReference>
<reference evidence="6 7" key="1">
    <citation type="submission" date="2018-10" db="EMBL/GenBank/DDBJ databases">
        <title>Genomic Encyclopedia of Archaeal and Bacterial Type Strains, Phase II (KMG-II): from individual species to whole genera.</title>
        <authorList>
            <person name="Goeker M."/>
        </authorList>
    </citation>
    <scope>NUCLEOTIDE SEQUENCE [LARGE SCALE GENOMIC DNA]</scope>
    <source>
        <strain evidence="6 7">RP-AC37</strain>
    </source>
</reference>
<evidence type="ECO:0000256" key="4">
    <source>
        <dbReference type="SAM" id="MobiDB-lite"/>
    </source>
</evidence>
<dbReference type="Gene3D" id="3.40.1280.10">
    <property type="match status" value="1"/>
</dbReference>
<evidence type="ECO:0000256" key="1">
    <source>
        <dbReference type="ARBA" id="ARBA00007228"/>
    </source>
</evidence>
<proteinExistence type="inferred from homology"/>
<dbReference type="GO" id="GO:0032259">
    <property type="term" value="P:methylation"/>
    <property type="evidence" value="ECO:0007669"/>
    <property type="project" value="UniProtKB-KW"/>
</dbReference>
<dbReference type="FunCoup" id="A0A420XT79">
    <property type="interactions" value="115"/>
</dbReference>
<dbReference type="CDD" id="cd18103">
    <property type="entry name" value="SpoU-like_RlmB"/>
    <property type="match status" value="1"/>
</dbReference>
<evidence type="ECO:0000313" key="6">
    <source>
        <dbReference type="EMBL" id="RKS79970.1"/>
    </source>
</evidence>
<keyword evidence="3 6" id="KW-0808">Transferase</keyword>
<dbReference type="SMART" id="SM00967">
    <property type="entry name" value="SpoU_sub_bind"/>
    <property type="match status" value="1"/>
</dbReference>
<dbReference type="InterPro" id="IPR029064">
    <property type="entry name" value="Ribosomal_eL30-like_sf"/>
</dbReference>
<name>A0A420XT79_9ACTN</name>
<evidence type="ECO:0000313" key="7">
    <source>
        <dbReference type="Proteomes" id="UP000281955"/>
    </source>
</evidence>
<sequence length="324" mass="33815">MAGNDKRHGAKRREGTRKGPTVGSGGQARRALKGKGPTPPAEIRTGHPAARRAASAAKRAGSSGGSSTRGVRRAAGREGSELVAGRNSVVEALRAGVPANTLFVAERIDTDDRVREVLRIATNRGLPVLEGPRTELDRMTEGAVHQGLVLQVPPYDYAEPSDLVRRAEDLGETPLLLALDGVTDPRNLGAIVRSGAAFGAHGVVVPERRAAGMTAGAWKASAGAAVRVRVARVTNLTRTLQDLKEQGFFVAGLDGEGTVEVGDLEVASEPLVLVVGSEGKGLSRLVRETCDLVVRIPIAASTESLNAGIAASIALYEVARRRSA</sequence>
<evidence type="ECO:0000256" key="2">
    <source>
        <dbReference type="ARBA" id="ARBA00022603"/>
    </source>
</evidence>
<comment type="similarity">
    <text evidence="1">Belongs to the class IV-like SAM-binding methyltransferase superfamily. RNA methyltransferase TrmH family.</text>
</comment>
<dbReference type="FunFam" id="3.40.1280.10:FF:000015">
    <property type="entry name" value="Putative tRNA/rRNA methyltransferase"/>
    <property type="match status" value="1"/>
</dbReference>
<comment type="caution">
    <text evidence="6">The sequence shown here is derived from an EMBL/GenBank/DDBJ whole genome shotgun (WGS) entry which is preliminary data.</text>
</comment>
<dbReference type="OrthoDB" id="9785673at2"/>
<evidence type="ECO:0000256" key="3">
    <source>
        <dbReference type="ARBA" id="ARBA00022679"/>
    </source>
</evidence>
<organism evidence="6 7">
    <name type="scientific">Motilibacter peucedani</name>
    <dbReference type="NCBI Taxonomy" id="598650"/>
    <lineage>
        <taxon>Bacteria</taxon>
        <taxon>Bacillati</taxon>
        <taxon>Actinomycetota</taxon>
        <taxon>Actinomycetes</taxon>
        <taxon>Motilibacterales</taxon>
        <taxon>Motilibacteraceae</taxon>
        <taxon>Motilibacter</taxon>
    </lineage>
</organism>
<dbReference type="SUPFAM" id="SSF55315">
    <property type="entry name" value="L30e-like"/>
    <property type="match status" value="1"/>
</dbReference>
<dbReference type="RefSeq" id="WP_121191731.1">
    <property type="nucleotide sequence ID" value="NZ_RBWV01000009.1"/>
</dbReference>